<protein>
    <recommendedName>
        <fullName evidence="2">riboflavin kinase</fullName>
        <ecNumber evidence="2">2.7.1.26</ecNumber>
    </recommendedName>
</protein>
<organism evidence="9 10">
    <name type="scientific">Mytilus coruscus</name>
    <name type="common">Sea mussel</name>
    <dbReference type="NCBI Taxonomy" id="42192"/>
    <lineage>
        <taxon>Eukaryota</taxon>
        <taxon>Metazoa</taxon>
        <taxon>Spiralia</taxon>
        <taxon>Lophotrochozoa</taxon>
        <taxon>Mollusca</taxon>
        <taxon>Bivalvia</taxon>
        <taxon>Autobranchia</taxon>
        <taxon>Pteriomorphia</taxon>
        <taxon>Mytilida</taxon>
        <taxon>Mytiloidea</taxon>
        <taxon>Mytilidae</taxon>
        <taxon>Mytilinae</taxon>
        <taxon>Mytilus</taxon>
    </lineage>
</organism>
<evidence type="ECO:0000256" key="4">
    <source>
        <dbReference type="ARBA" id="ARBA00022643"/>
    </source>
</evidence>
<dbReference type="UniPathway" id="UPA00276">
    <property type="reaction ID" value="UER00406"/>
</dbReference>
<dbReference type="AlphaFoldDB" id="A0A6J7ZY88"/>
<dbReference type="EMBL" id="CACVKT020000311">
    <property type="protein sequence ID" value="CAC5358114.1"/>
    <property type="molecule type" value="Genomic_DNA"/>
</dbReference>
<keyword evidence="6" id="KW-0547">Nucleotide-binding</keyword>
<feature type="domain" description="Riboflavin kinase" evidence="8">
    <location>
        <begin position="4"/>
        <end position="132"/>
    </location>
</feature>
<dbReference type="GO" id="GO:0009231">
    <property type="term" value="P:riboflavin biosynthetic process"/>
    <property type="evidence" value="ECO:0007669"/>
    <property type="project" value="InterPro"/>
</dbReference>
<comment type="pathway">
    <text evidence="1">Cofactor biosynthesis; FMN biosynthesis; FMN from riboflavin (ATP route): step 1/1.</text>
</comment>
<dbReference type="InterPro" id="IPR023468">
    <property type="entry name" value="Riboflavin_kinase"/>
</dbReference>
<dbReference type="GO" id="GO:0005524">
    <property type="term" value="F:ATP binding"/>
    <property type="evidence" value="ECO:0007669"/>
    <property type="project" value="UniProtKB-KW"/>
</dbReference>
<keyword evidence="5 9" id="KW-0808">Transferase</keyword>
<dbReference type="SUPFAM" id="SSF82114">
    <property type="entry name" value="Riboflavin kinase-like"/>
    <property type="match status" value="1"/>
</dbReference>
<dbReference type="OrthoDB" id="276388at2759"/>
<dbReference type="InterPro" id="IPR015865">
    <property type="entry name" value="Riboflavin_kinase_bac/euk"/>
</dbReference>
<dbReference type="Pfam" id="PF01687">
    <property type="entry name" value="Flavokinase"/>
    <property type="match status" value="1"/>
</dbReference>
<keyword evidence="4" id="KW-0288">FMN</keyword>
<name>A0A6J7ZY88_MYTCO</name>
<dbReference type="InterPro" id="IPR023465">
    <property type="entry name" value="Riboflavin_kinase_dom_sf"/>
</dbReference>
<evidence type="ECO:0000313" key="9">
    <source>
        <dbReference type="EMBL" id="CAC5358114.1"/>
    </source>
</evidence>
<keyword evidence="7" id="KW-0067">ATP-binding</keyword>
<keyword evidence="3" id="KW-0285">Flavoprotein</keyword>
<gene>
    <name evidence="9" type="ORF">MCOR_1501</name>
</gene>
<reference evidence="9 10" key="1">
    <citation type="submission" date="2020-06" db="EMBL/GenBank/DDBJ databases">
        <authorList>
            <person name="Li R."/>
            <person name="Bekaert M."/>
        </authorList>
    </citation>
    <scope>NUCLEOTIDE SEQUENCE [LARGE SCALE GENOMIC DNA]</scope>
    <source>
        <strain evidence="10">wild</strain>
    </source>
</reference>
<evidence type="ECO:0000256" key="3">
    <source>
        <dbReference type="ARBA" id="ARBA00022630"/>
    </source>
</evidence>
<dbReference type="GO" id="GO:0008531">
    <property type="term" value="F:riboflavin kinase activity"/>
    <property type="evidence" value="ECO:0007669"/>
    <property type="project" value="UniProtKB-EC"/>
</dbReference>
<proteinExistence type="predicted"/>
<keyword evidence="10" id="KW-1185">Reference proteome</keyword>
<dbReference type="GO" id="GO:0009398">
    <property type="term" value="P:FMN biosynthetic process"/>
    <property type="evidence" value="ECO:0007669"/>
    <property type="project" value="UniProtKB-UniPathway"/>
</dbReference>
<evidence type="ECO:0000256" key="6">
    <source>
        <dbReference type="ARBA" id="ARBA00022741"/>
    </source>
</evidence>
<dbReference type="GO" id="GO:0005739">
    <property type="term" value="C:mitochondrion"/>
    <property type="evidence" value="ECO:0007669"/>
    <property type="project" value="TreeGrafter"/>
</dbReference>
<evidence type="ECO:0000256" key="7">
    <source>
        <dbReference type="ARBA" id="ARBA00022840"/>
    </source>
</evidence>
<dbReference type="EC" id="2.7.1.26" evidence="2"/>
<sequence>MEQILPHFAEGKVVKRIWTGQQRARIPTANFPENVVENLPKDLPGGVYYGWANVDNGEVLKMVLSIGWNPYYHNTKKSMETHVIHTFKEDFYGSTLKVIMLGYIRPMRDFSSLDELIGAINDDIQEAKEKLDLPENASYKQNNFLFDEIKEDV</sequence>
<evidence type="ECO:0000313" key="10">
    <source>
        <dbReference type="Proteomes" id="UP000507470"/>
    </source>
</evidence>
<evidence type="ECO:0000256" key="5">
    <source>
        <dbReference type="ARBA" id="ARBA00022679"/>
    </source>
</evidence>
<dbReference type="PANTHER" id="PTHR22749">
    <property type="entry name" value="RIBOFLAVIN KINASE/FMN ADENYLYLTRANSFERASE"/>
    <property type="match status" value="1"/>
</dbReference>
<dbReference type="PANTHER" id="PTHR22749:SF6">
    <property type="entry name" value="RIBOFLAVIN KINASE"/>
    <property type="match status" value="1"/>
</dbReference>
<dbReference type="Proteomes" id="UP000507470">
    <property type="component" value="Unassembled WGS sequence"/>
</dbReference>
<evidence type="ECO:0000259" key="8">
    <source>
        <dbReference type="SMART" id="SM00904"/>
    </source>
</evidence>
<dbReference type="Gene3D" id="2.40.30.30">
    <property type="entry name" value="Riboflavin kinase-like"/>
    <property type="match status" value="1"/>
</dbReference>
<accession>A0A6J7ZY88</accession>
<evidence type="ECO:0000256" key="1">
    <source>
        <dbReference type="ARBA" id="ARBA00005201"/>
    </source>
</evidence>
<dbReference type="SMART" id="SM00904">
    <property type="entry name" value="Flavokinase"/>
    <property type="match status" value="1"/>
</dbReference>
<evidence type="ECO:0000256" key="2">
    <source>
        <dbReference type="ARBA" id="ARBA00012105"/>
    </source>
</evidence>